<dbReference type="EMBL" id="SWLB01000011">
    <property type="protein sequence ID" value="KAF3332375.1"/>
    <property type="molecule type" value="Genomic_DNA"/>
</dbReference>
<sequence length="301" mass="33905">MLSIAPRIVSSSPSQLSPSLQFPYFASQLSVSSSYHRACSKPWPCLTHLCHSSSNPVESPVSEAEEADAELEMEREDGFQIEVEKVEGRKNTRRIKAQVQIGAQLETVWAVLTNYEGLADFIPGLAVSQLLHYEDNFARIYQVGQQELALGFKFSAKGVIECYEKEMELISASSKKRAIEFKMVEGDFKTFDGQWCIEQVCDDSEEEEAHKSLIQEFGTKLLYNVEVEPKLMVPVQLIEGRLCKEVEINLLSVREEAQRLQRLQNEARQGLGIPPSPRAYSLLMVWHPPALGASHQLQPGY</sequence>
<name>A0A833QSB1_9POAL</name>
<dbReference type="PANTHER" id="PTHR34060">
    <property type="entry name" value="POLYKETIDE CYCLASE / DEHYDRASE AND LIPID TRANSPORT PROTEIN"/>
    <property type="match status" value="1"/>
</dbReference>
<dbReference type="Proteomes" id="UP000623129">
    <property type="component" value="Unassembled WGS sequence"/>
</dbReference>
<keyword evidence="3" id="KW-1185">Reference proteome</keyword>
<feature type="domain" description="Coenzyme Q-binding protein COQ10 START" evidence="1">
    <location>
        <begin position="101"/>
        <end position="240"/>
    </location>
</feature>
<proteinExistence type="predicted"/>
<evidence type="ECO:0000259" key="1">
    <source>
        <dbReference type="Pfam" id="PF03364"/>
    </source>
</evidence>
<protein>
    <submittedName>
        <fullName evidence="2">Polyketide cyclase / dehydrase and lipid transport</fullName>
    </submittedName>
</protein>
<dbReference type="AlphaFoldDB" id="A0A833QSB1"/>
<gene>
    <name evidence="2" type="ORF">FCM35_KLT01952</name>
</gene>
<dbReference type="OrthoDB" id="5732at2759"/>
<dbReference type="InterPro" id="IPR005031">
    <property type="entry name" value="COQ10_START"/>
</dbReference>
<dbReference type="SUPFAM" id="SSF55961">
    <property type="entry name" value="Bet v1-like"/>
    <property type="match status" value="1"/>
</dbReference>
<dbReference type="PANTHER" id="PTHR34060:SF1">
    <property type="entry name" value="POLYKETIDE CYCLASE _ DEHYDRASE AND LIPID TRANSPORT PROTEIN"/>
    <property type="match status" value="1"/>
</dbReference>
<dbReference type="Gene3D" id="3.30.530.20">
    <property type="match status" value="1"/>
</dbReference>
<evidence type="ECO:0000313" key="3">
    <source>
        <dbReference type="Proteomes" id="UP000623129"/>
    </source>
</evidence>
<comment type="caution">
    <text evidence="2">The sequence shown here is derived from an EMBL/GenBank/DDBJ whole genome shotgun (WGS) entry which is preliminary data.</text>
</comment>
<organism evidence="2 3">
    <name type="scientific">Carex littledalei</name>
    <dbReference type="NCBI Taxonomy" id="544730"/>
    <lineage>
        <taxon>Eukaryota</taxon>
        <taxon>Viridiplantae</taxon>
        <taxon>Streptophyta</taxon>
        <taxon>Embryophyta</taxon>
        <taxon>Tracheophyta</taxon>
        <taxon>Spermatophyta</taxon>
        <taxon>Magnoliopsida</taxon>
        <taxon>Liliopsida</taxon>
        <taxon>Poales</taxon>
        <taxon>Cyperaceae</taxon>
        <taxon>Cyperoideae</taxon>
        <taxon>Cariceae</taxon>
        <taxon>Carex</taxon>
        <taxon>Carex subgen. Euthyceras</taxon>
    </lineage>
</organism>
<accession>A0A833QSB1</accession>
<dbReference type="Pfam" id="PF03364">
    <property type="entry name" value="Polyketide_cyc"/>
    <property type="match status" value="1"/>
</dbReference>
<reference evidence="2" key="1">
    <citation type="submission" date="2020-01" db="EMBL/GenBank/DDBJ databases">
        <title>Genome sequence of Kobresia littledalei, the first chromosome-level genome in the family Cyperaceae.</title>
        <authorList>
            <person name="Qu G."/>
        </authorList>
    </citation>
    <scope>NUCLEOTIDE SEQUENCE</scope>
    <source>
        <strain evidence="2">C.B.Clarke</strain>
        <tissue evidence="2">Leaf</tissue>
    </source>
</reference>
<evidence type="ECO:0000313" key="2">
    <source>
        <dbReference type="EMBL" id="KAF3332375.1"/>
    </source>
</evidence>
<dbReference type="CDD" id="cd08866">
    <property type="entry name" value="SRPBCC_11"/>
    <property type="match status" value="1"/>
</dbReference>
<dbReference type="InterPro" id="IPR023393">
    <property type="entry name" value="START-like_dom_sf"/>
</dbReference>